<dbReference type="EC" id="4.1.1.15" evidence="3"/>
<protein>
    <recommendedName>
        <fullName evidence="3">glutamate decarboxylase</fullName>
        <ecNumber evidence="3">4.1.1.15</ecNumber>
    </recommendedName>
</protein>
<accession>A0A6A0AIT0</accession>
<comment type="cofactor">
    <cofactor evidence="1 7">
        <name>pyridoxal 5'-phosphate</name>
        <dbReference type="ChEBI" id="CHEBI:597326"/>
    </cofactor>
</comment>
<dbReference type="GO" id="GO:0006538">
    <property type="term" value="P:L-glutamate catabolic process"/>
    <property type="evidence" value="ECO:0007669"/>
    <property type="project" value="TreeGrafter"/>
</dbReference>
<comment type="caution">
    <text evidence="8">The sequence shown here is derived from an EMBL/GenBank/DDBJ whole genome shotgun (WGS) entry which is preliminary data.</text>
</comment>
<dbReference type="EMBL" id="BLLF01006929">
    <property type="protein sequence ID" value="GFH32656.1"/>
    <property type="molecule type" value="Genomic_DNA"/>
</dbReference>
<dbReference type="Pfam" id="PF00282">
    <property type="entry name" value="Pyridoxal_deC"/>
    <property type="match status" value="1"/>
</dbReference>
<evidence type="ECO:0000256" key="4">
    <source>
        <dbReference type="ARBA" id="ARBA00022898"/>
    </source>
</evidence>
<evidence type="ECO:0000256" key="6">
    <source>
        <dbReference type="ARBA" id="ARBA00048868"/>
    </source>
</evidence>
<dbReference type="PANTHER" id="PTHR43321:SF3">
    <property type="entry name" value="GLUTAMATE DECARBOXYLASE"/>
    <property type="match status" value="1"/>
</dbReference>
<comment type="catalytic activity">
    <reaction evidence="6">
        <text>L-glutamate + H(+) = 4-aminobutanoate + CO2</text>
        <dbReference type="Rhea" id="RHEA:17785"/>
        <dbReference type="ChEBI" id="CHEBI:15378"/>
        <dbReference type="ChEBI" id="CHEBI:16526"/>
        <dbReference type="ChEBI" id="CHEBI:29985"/>
        <dbReference type="ChEBI" id="CHEBI:59888"/>
        <dbReference type="EC" id="4.1.1.15"/>
    </reaction>
</comment>
<dbReference type="InterPro" id="IPR010107">
    <property type="entry name" value="Glutamate_decarboxylase"/>
</dbReference>
<dbReference type="SUPFAM" id="SSF53383">
    <property type="entry name" value="PLP-dependent transferases"/>
    <property type="match status" value="1"/>
</dbReference>
<keyword evidence="4 7" id="KW-0663">Pyridoxal phosphate</keyword>
<evidence type="ECO:0000256" key="1">
    <source>
        <dbReference type="ARBA" id="ARBA00001933"/>
    </source>
</evidence>
<evidence type="ECO:0000256" key="5">
    <source>
        <dbReference type="ARBA" id="ARBA00023239"/>
    </source>
</evidence>
<evidence type="ECO:0000256" key="3">
    <source>
        <dbReference type="ARBA" id="ARBA00012421"/>
    </source>
</evidence>
<evidence type="ECO:0000313" key="8">
    <source>
        <dbReference type="EMBL" id="GFH32656.1"/>
    </source>
</evidence>
<comment type="similarity">
    <text evidence="2 7">Belongs to the group II decarboxylase family.</text>
</comment>
<keyword evidence="5 7" id="KW-0456">Lyase</keyword>
<reference evidence="8 9" key="1">
    <citation type="submission" date="2020-02" db="EMBL/GenBank/DDBJ databases">
        <title>Draft genome sequence of Haematococcus lacustris strain NIES-144.</title>
        <authorList>
            <person name="Morimoto D."/>
            <person name="Nakagawa S."/>
            <person name="Yoshida T."/>
            <person name="Sawayama S."/>
        </authorList>
    </citation>
    <scope>NUCLEOTIDE SEQUENCE [LARGE SCALE GENOMIC DNA]</scope>
    <source>
        <strain evidence="8 9">NIES-144</strain>
    </source>
</reference>
<dbReference type="GO" id="GO:0004351">
    <property type="term" value="F:glutamate decarboxylase activity"/>
    <property type="evidence" value="ECO:0007669"/>
    <property type="project" value="UniProtKB-EC"/>
</dbReference>
<dbReference type="InterPro" id="IPR002129">
    <property type="entry name" value="PyrdxlP-dep_de-COase"/>
</dbReference>
<organism evidence="8 9">
    <name type="scientific">Haematococcus lacustris</name>
    <name type="common">Green alga</name>
    <name type="synonym">Haematococcus pluvialis</name>
    <dbReference type="NCBI Taxonomy" id="44745"/>
    <lineage>
        <taxon>Eukaryota</taxon>
        <taxon>Viridiplantae</taxon>
        <taxon>Chlorophyta</taxon>
        <taxon>core chlorophytes</taxon>
        <taxon>Chlorophyceae</taxon>
        <taxon>CS clade</taxon>
        <taxon>Chlamydomonadales</taxon>
        <taxon>Haematococcaceae</taxon>
        <taxon>Haematococcus</taxon>
    </lineage>
</organism>
<dbReference type="GO" id="GO:0005829">
    <property type="term" value="C:cytosol"/>
    <property type="evidence" value="ECO:0007669"/>
    <property type="project" value="TreeGrafter"/>
</dbReference>
<dbReference type="Proteomes" id="UP000485058">
    <property type="component" value="Unassembled WGS sequence"/>
</dbReference>
<dbReference type="InterPro" id="IPR015421">
    <property type="entry name" value="PyrdxlP-dep_Trfase_major"/>
</dbReference>
<gene>
    <name evidence="8" type="ORF">HaLaN_31910</name>
</gene>
<keyword evidence="9" id="KW-1185">Reference proteome</keyword>
<name>A0A6A0AIT0_HAELA</name>
<proteinExistence type="inferred from homology"/>
<feature type="non-terminal residue" evidence="8">
    <location>
        <position position="1"/>
    </location>
</feature>
<dbReference type="GO" id="GO:0030170">
    <property type="term" value="F:pyridoxal phosphate binding"/>
    <property type="evidence" value="ECO:0007669"/>
    <property type="project" value="InterPro"/>
</dbReference>
<sequence>AVEELADENTIGVAAILGSTYTGDLDDVQALSAMSDKLREKKGLELPIHVDAASGGFVAPFLFPDLVWDFQLKVGGGSNSPTVQ</sequence>
<evidence type="ECO:0000313" key="9">
    <source>
        <dbReference type="Proteomes" id="UP000485058"/>
    </source>
</evidence>
<evidence type="ECO:0000256" key="2">
    <source>
        <dbReference type="ARBA" id="ARBA00009533"/>
    </source>
</evidence>
<evidence type="ECO:0000256" key="7">
    <source>
        <dbReference type="RuleBase" id="RU000382"/>
    </source>
</evidence>
<dbReference type="Gene3D" id="3.40.640.10">
    <property type="entry name" value="Type I PLP-dependent aspartate aminotransferase-like (Major domain)"/>
    <property type="match status" value="1"/>
</dbReference>
<dbReference type="PANTHER" id="PTHR43321">
    <property type="entry name" value="GLUTAMATE DECARBOXYLASE"/>
    <property type="match status" value="1"/>
</dbReference>
<dbReference type="InterPro" id="IPR015424">
    <property type="entry name" value="PyrdxlP-dep_Trfase"/>
</dbReference>
<dbReference type="AlphaFoldDB" id="A0A6A0AIT0"/>